<feature type="transmembrane region" description="Helical" evidence="1">
    <location>
        <begin position="87"/>
        <end position="106"/>
    </location>
</feature>
<feature type="transmembrane region" description="Helical" evidence="1">
    <location>
        <begin position="34"/>
        <end position="55"/>
    </location>
</feature>
<protein>
    <submittedName>
        <fullName evidence="3">SPW repeat protein</fullName>
    </submittedName>
</protein>
<dbReference type="InterPro" id="IPR005530">
    <property type="entry name" value="SPW"/>
</dbReference>
<reference evidence="3 4" key="1">
    <citation type="submission" date="2015-08" db="EMBL/GenBank/DDBJ databases">
        <title>Complete genome sequence of Sulfurifustis variabilis.</title>
        <authorList>
            <person name="Miura A."/>
            <person name="Kojima H."/>
            <person name="Fukui M."/>
        </authorList>
    </citation>
    <scope>NUCLEOTIDE SEQUENCE [LARGE SCALE GENOMIC DNA]</scope>
    <source>
        <strain evidence="4">skN76</strain>
    </source>
</reference>
<evidence type="ECO:0000313" key="4">
    <source>
        <dbReference type="Proteomes" id="UP000218899"/>
    </source>
</evidence>
<dbReference type="Proteomes" id="UP000218899">
    <property type="component" value="Chromosome"/>
</dbReference>
<sequence>MKEKRWQDWVMLILGIWLFLSPFVLQYADLRGTASLNSYVLGIAVVAFAIAALARPQMWEEWVNLVLGIWLIVSPFVLGFQSETVALWNHVIIGLLIGGDAISAMLEERTGRKAAMH</sequence>
<keyword evidence="1" id="KW-0472">Membrane</keyword>
<feature type="transmembrane region" description="Helical" evidence="1">
    <location>
        <begin position="62"/>
        <end position="81"/>
    </location>
</feature>
<dbReference type="Pfam" id="PF03779">
    <property type="entry name" value="SPW"/>
    <property type="match status" value="1"/>
</dbReference>
<organism evidence="3 4">
    <name type="scientific">Sulfurifustis variabilis</name>
    <dbReference type="NCBI Taxonomy" id="1675686"/>
    <lineage>
        <taxon>Bacteria</taxon>
        <taxon>Pseudomonadati</taxon>
        <taxon>Pseudomonadota</taxon>
        <taxon>Gammaproteobacteria</taxon>
        <taxon>Acidiferrobacterales</taxon>
        <taxon>Acidiferrobacteraceae</taxon>
        <taxon>Sulfurifustis</taxon>
    </lineage>
</organism>
<evidence type="ECO:0000313" key="3">
    <source>
        <dbReference type="EMBL" id="BAU48736.1"/>
    </source>
</evidence>
<keyword evidence="4" id="KW-1185">Reference proteome</keyword>
<keyword evidence="1" id="KW-1133">Transmembrane helix</keyword>
<dbReference type="OrthoDB" id="9814124at2"/>
<evidence type="ECO:0000259" key="2">
    <source>
        <dbReference type="Pfam" id="PF03779"/>
    </source>
</evidence>
<proteinExistence type="predicted"/>
<feature type="domain" description="SPW repeat-containing integral membrane" evidence="2">
    <location>
        <begin position="6"/>
        <end position="97"/>
    </location>
</feature>
<feature type="transmembrane region" description="Helical" evidence="1">
    <location>
        <begin position="9"/>
        <end position="28"/>
    </location>
</feature>
<gene>
    <name evidence="3" type="ORF">SVA_2186</name>
</gene>
<evidence type="ECO:0000256" key="1">
    <source>
        <dbReference type="SAM" id="Phobius"/>
    </source>
</evidence>
<name>A0A1B4V5D0_9GAMM</name>
<accession>A0A1B4V5D0</accession>
<dbReference type="EMBL" id="AP014936">
    <property type="protein sequence ID" value="BAU48736.1"/>
    <property type="molecule type" value="Genomic_DNA"/>
</dbReference>
<dbReference type="RefSeq" id="WP_096461219.1">
    <property type="nucleotide sequence ID" value="NZ_AP014936.1"/>
</dbReference>
<dbReference type="AlphaFoldDB" id="A0A1B4V5D0"/>
<keyword evidence="1" id="KW-0812">Transmembrane</keyword>
<dbReference type="KEGG" id="sva:SVA_2186"/>